<dbReference type="SUPFAM" id="SSF51735">
    <property type="entry name" value="NAD(P)-binding Rossmann-fold domains"/>
    <property type="match status" value="1"/>
</dbReference>
<feature type="domain" description="Gfo/Idh/MocA-like oxidoreductase N-terminal" evidence="1">
    <location>
        <begin position="1"/>
        <end position="100"/>
    </location>
</feature>
<protein>
    <submittedName>
        <fullName evidence="3">Oxidoreductase</fullName>
    </submittedName>
</protein>
<dbReference type="EMBL" id="BNAG01000001">
    <property type="protein sequence ID" value="GHE53479.1"/>
    <property type="molecule type" value="Genomic_DNA"/>
</dbReference>
<evidence type="ECO:0000259" key="1">
    <source>
        <dbReference type="Pfam" id="PF01408"/>
    </source>
</evidence>
<proteinExistence type="predicted"/>
<sequence>MRVLVAGFGSIGRRHTQNLLSLGVDDIYLLRTKSAGNEFNLPEITDPKELVELKPDAVIVATPTSEHISLLNTLIDNNISFLCEKPLVHKKEDWARLRERSGDYSSLAMIGYNMRFHPVVKKLVELVNNQAVGRTLFARFFVGQYLPDWRPGKNHLEVYSAHKEQGGGVVLDLVHEIDMADLLFGEPLSKLAFISERVGNVTVDADDVAEISYISSSGTLVNIHLDYLFRGYKRDILISGEKGNIRADLFKNTISTTGVDDKTIQNFTFGSFERNDMYLDMLKDYIGRLGDKNHTPISDPFNDRVTNTIFEII</sequence>
<dbReference type="InterPro" id="IPR055170">
    <property type="entry name" value="GFO_IDH_MocA-like_dom"/>
</dbReference>
<dbReference type="InterPro" id="IPR000683">
    <property type="entry name" value="Gfo/Idh/MocA-like_OxRdtase_N"/>
</dbReference>
<dbReference type="Proteomes" id="UP000658258">
    <property type="component" value="Unassembled WGS sequence"/>
</dbReference>
<gene>
    <name evidence="3" type="ORF">GCM10011340_04990</name>
</gene>
<name>A0ABQ3I5Y3_9BACT</name>
<dbReference type="Pfam" id="PF01408">
    <property type="entry name" value="GFO_IDH_MocA"/>
    <property type="match status" value="1"/>
</dbReference>
<evidence type="ECO:0000259" key="2">
    <source>
        <dbReference type="Pfam" id="PF22725"/>
    </source>
</evidence>
<evidence type="ECO:0000313" key="4">
    <source>
        <dbReference type="Proteomes" id="UP000658258"/>
    </source>
</evidence>
<dbReference type="Pfam" id="PF22725">
    <property type="entry name" value="GFO_IDH_MocA_C3"/>
    <property type="match status" value="1"/>
</dbReference>
<dbReference type="SUPFAM" id="SSF55347">
    <property type="entry name" value="Glyceraldehyde-3-phosphate dehydrogenase-like, C-terminal domain"/>
    <property type="match status" value="1"/>
</dbReference>
<organism evidence="3 4">
    <name type="scientific">Roseivirga thermotolerans</name>
    <dbReference type="NCBI Taxonomy" id="1758176"/>
    <lineage>
        <taxon>Bacteria</taxon>
        <taxon>Pseudomonadati</taxon>
        <taxon>Bacteroidota</taxon>
        <taxon>Cytophagia</taxon>
        <taxon>Cytophagales</taxon>
        <taxon>Roseivirgaceae</taxon>
        <taxon>Roseivirga</taxon>
    </lineage>
</organism>
<feature type="domain" description="GFO/IDH/MocA-like oxidoreductase" evidence="2">
    <location>
        <begin position="121"/>
        <end position="246"/>
    </location>
</feature>
<dbReference type="PANTHER" id="PTHR43377:SF1">
    <property type="entry name" value="BILIVERDIN REDUCTASE A"/>
    <property type="match status" value="1"/>
</dbReference>
<dbReference type="Gene3D" id="3.30.360.10">
    <property type="entry name" value="Dihydrodipicolinate Reductase, domain 2"/>
    <property type="match status" value="1"/>
</dbReference>
<accession>A0ABQ3I5Y3</accession>
<dbReference type="InterPro" id="IPR051450">
    <property type="entry name" value="Gfo/Idh/MocA_Oxidoreductases"/>
</dbReference>
<keyword evidence="4" id="KW-1185">Reference proteome</keyword>
<dbReference type="PANTHER" id="PTHR43377">
    <property type="entry name" value="BILIVERDIN REDUCTASE A"/>
    <property type="match status" value="1"/>
</dbReference>
<comment type="caution">
    <text evidence="3">The sequence shown here is derived from an EMBL/GenBank/DDBJ whole genome shotgun (WGS) entry which is preliminary data.</text>
</comment>
<dbReference type="Gene3D" id="3.40.50.720">
    <property type="entry name" value="NAD(P)-binding Rossmann-like Domain"/>
    <property type="match status" value="1"/>
</dbReference>
<dbReference type="RefSeq" id="WP_189628607.1">
    <property type="nucleotide sequence ID" value="NZ_BNAG01000001.1"/>
</dbReference>
<dbReference type="InterPro" id="IPR036291">
    <property type="entry name" value="NAD(P)-bd_dom_sf"/>
</dbReference>
<reference evidence="4" key="1">
    <citation type="journal article" date="2019" name="Int. J. Syst. Evol. Microbiol.">
        <title>The Global Catalogue of Microorganisms (GCM) 10K type strain sequencing project: providing services to taxonomists for standard genome sequencing and annotation.</title>
        <authorList>
            <consortium name="The Broad Institute Genomics Platform"/>
            <consortium name="The Broad Institute Genome Sequencing Center for Infectious Disease"/>
            <person name="Wu L."/>
            <person name="Ma J."/>
        </authorList>
    </citation>
    <scope>NUCLEOTIDE SEQUENCE [LARGE SCALE GENOMIC DNA]</scope>
    <source>
        <strain evidence="4">CGMCC 1.15111</strain>
    </source>
</reference>
<evidence type="ECO:0000313" key="3">
    <source>
        <dbReference type="EMBL" id="GHE53479.1"/>
    </source>
</evidence>